<dbReference type="GO" id="GO:0022857">
    <property type="term" value="F:transmembrane transporter activity"/>
    <property type="evidence" value="ECO:0007669"/>
    <property type="project" value="InterPro"/>
</dbReference>
<evidence type="ECO:0000256" key="6">
    <source>
        <dbReference type="ARBA" id="ARBA00022989"/>
    </source>
</evidence>
<comment type="subcellular location">
    <subcellularLocation>
        <location evidence="1">Cell membrane</location>
        <topology evidence="1">Multi-pass membrane protein</topology>
    </subcellularLocation>
</comment>
<keyword evidence="6 8" id="KW-1133">Transmembrane helix</keyword>
<comment type="caution">
    <text evidence="9">The sequence shown here is derived from an EMBL/GenBank/DDBJ whole genome shotgun (WGS) entry which is preliminary data.</text>
</comment>
<dbReference type="Gene3D" id="1.10.3470.10">
    <property type="entry name" value="ABC transporter involved in vitamin B12 uptake, BtuC"/>
    <property type="match status" value="1"/>
</dbReference>
<proteinExistence type="inferred from homology"/>
<gene>
    <name evidence="9" type="ORF">Cba03nite_28530</name>
</gene>
<keyword evidence="5 8" id="KW-0812">Transmembrane</keyword>
<reference evidence="9 10" key="1">
    <citation type="submission" date="2021-01" db="EMBL/GenBank/DDBJ databases">
        <title>Whole genome shotgun sequence of Catellatospora bangladeshensis NBRC 107357.</title>
        <authorList>
            <person name="Komaki H."/>
            <person name="Tamura T."/>
        </authorList>
    </citation>
    <scope>NUCLEOTIDE SEQUENCE [LARGE SCALE GENOMIC DNA]</scope>
    <source>
        <strain evidence="9 10">NBRC 107357</strain>
    </source>
</reference>
<dbReference type="GO" id="GO:0005886">
    <property type="term" value="C:plasma membrane"/>
    <property type="evidence" value="ECO:0007669"/>
    <property type="project" value="UniProtKB-SubCell"/>
</dbReference>
<keyword evidence="7 8" id="KW-0472">Membrane</keyword>
<dbReference type="EMBL" id="BONF01000014">
    <property type="protein sequence ID" value="GIF81504.1"/>
    <property type="molecule type" value="Genomic_DNA"/>
</dbReference>
<feature type="transmembrane region" description="Helical" evidence="8">
    <location>
        <begin position="284"/>
        <end position="305"/>
    </location>
</feature>
<evidence type="ECO:0000256" key="2">
    <source>
        <dbReference type="ARBA" id="ARBA00007935"/>
    </source>
</evidence>
<dbReference type="CDD" id="cd06550">
    <property type="entry name" value="TM_ABC_iron-siderophores_like"/>
    <property type="match status" value="1"/>
</dbReference>
<evidence type="ECO:0000256" key="8">
    <source>
        <dbReference type="SAM" id="Phobius"/>
    </source>
</evidence>
<keyword evidence="4" id="KW-1003">Cell membrane</keyword>
<accession>A0A8J3JQR1</accession>
<feature type="transmembrane region" description="Helical" evidence="8">
    <location>
        <begin position="199"/>
        <end position="217"/>
    </location>
</feature>
<dbReference type="Pfam" id="PF01032">
    <property type="entry name" value="FecCD"/>
    <property type="match status" value="1"/>
</dbReference>
<evidence type="ECO:0000313" key="9">
    <source>
        <dbReference type="EMBL" id="GIF81504.1"/>
    </source>
</evidence>
<feature type="transmembrane region" description="Helical" evidence="8">
    <location>
        <begin position="127"/>
        <end position="144"/>
    </location>
</feature>
<evidence type="ECO:0000256" key="7">
    <source>
        <dbReference type="ARBA" id="ARBA00023136"/>
    </source>
</evidence>
<comment type="similarity">
    <text evidence="2">Belongs to the binding-protein-dependent transport system permease family. FecCD subfamily.</text>
</comment>
<evidence type="ECO:0000256" key="3">
    <source>
        <dbReference type="ARBA" id="ARBA00022448"/>
    </source>
</evidence>
<evidence type="ECO:0000256" key="4">
    <source>
        <dbReference type="ARBA" id="ARBA00022475"/>
    </source>
</evidence>
<dbReference type="PANTHER" id="PTHR30472:SF24">
    <property type="entry name" value="FERRIC ENTEROBACTIN TRANSPORT SYSTEM PERMEASE PROTEIN FEPG"/>
    <property type="match status" value="1"/>
</dbReference>
<dbReference type="AlphaFoldDB" id="A0A8J3JQR1"/>
<protein>
    <submittedName>
        <fullName evidence="9">Iron ABC transporter</fullName>
    </submittedName>
</protein>
<name>A0A8J3JQR1_9ACTN</name>
<keyword evidence="10" id="KW-1185">Reference proteome</keyword>
<sequence length="334" mass="33764">MIIRVGPASFVLHRRTLLVTIGLAALLVAAVVVAAGIGTRTVPPLEVVRALLTGGTEHDVIVRELRFPRVVLGVVCGVAFGLGGALIQSVARNPLSSPDVIGVTQGAGLAATIALTSGLAYELVAPSALAGGLLAAVAVFAFGARSGFAAHRFVLAGVAVAFALRAGIEVVMSSAESIDALRAQIWLIGSLNGRGYEEAGAIGLVLLLALPALLWAARALRTSALDDDTARALGVRPAARRLGAGALGVVLAAAATAQVGAVDFVALVAPQVARRLTGAERPPLVASALAGAVLVVLADLAARMLLAPTQLPVGVLTAGIGGPYLVYLLIRRRR</sequence>
<dbReference type="GO" id="GO:0033214">
    <property type="term" value="P:siderophore-iron import into cell"/>
    <property type="evidence" value="ECO:0007669"/>
    <property type="project" value="TreeGrafter"/>
</dbReference>
<dbReference type="SUPFAM" id="SSF81345">
    <property type="entry name" value="ABC transporter involved in vitamin B12 uptake, BtuC"/>
    <property type="match status" value="1"/>
</dbReference>
<keyword evidence="3" id="KW-0813">Transport</keyword>
<evidence type="ECO:0000313" key="10">
    <source>
        <dbReference type="Proteomes" id="UP000601223"/>
    </source>
</evidence>
<feature type="transmembrane region" description="Helical" evidence="8">
    <location>
        <begin position="311"/>
        <end position="330"/>
    </location>
</feature>
<dbReference type="Proteomes" id="UP000601223">
    <property type="component" value="Unassembled WGS sequence"/>
</dbReference>
<dbReference type="InterPro" id="IPR037294">
    <property type="entry name" value="ABC_BtuC-like"/>
</dbReference>
<feature type="transmembrane region" description="Helical" evidence="8">
    <location>
        <begin position="153"/>
        <end position="172"/>
    </location>
</feature>
<feature type="transmembrane region" description="Helical" evidence="8">
    <location>
        <begin position="70"/>
        <end position="88"/>
    </location>
</feature>
<dbReference type="RefSeq" id="WP_203745955.1">
    <property type="nucleotide sequence ID" value="NZ_BONF01000014.1"/>
</dbReference>
<dbReference type="InterPro" id="IPR000522">
    <property type="entry name" value="ABC_transptr_permease_BtuC"/>
</dbReference>
<evidence type="ECO:0000256" key="1">
    <source>
        <dbReference type="ARBA" id="ARBA00004651"/>
    </source>
</evidence>
<dbReference type="PANTHER" id="PTHR30472">
    <property type="entry name" value="FERRIC ENTEROBACTIN TRANSPORT SYSTEM PERMEASE PROTEIN"/>
    <property type="match status" value="1"/>
</dbReference>
<evidence type="ECO:0000256" key="5">
    <source>
        <dbReference type="ARBA" id="ARBA00022692"/>
    </source>
</evidence>
<organism evidence="9 10">
    <name type="scientific">Catellatospora bangladeshensis</name>
    <dbReference type="NCBI Taxonomy" id="310355"/>
    <lineage>
        <taxon>Bacteria</taxon>
        <taxon>Bacillati</taxon>
        <taxon>Actinomycetota</taxon>
        <taxon>Actinomycetes</taxon>
        <taxon>Micromonosporales</taxon>
        <taxon>Micromonosporaceae</taxon>
        <taxon>Catellatospora</taxon>
    </lineage>
</organism>